<gene>
    <name evidence="2" type="ORF">B296_00009264</name>
</gene>
<proteinExistence type="predicted"/>
<accession>A0A427AQT3</accession>
<dbReference type="EMBL" id="AMZH03001646">
    <property type="protein sequence ID" value="RRT78557.1"/>
    <property type="molecule type" value="Genomic_DNA"/>
</dbReference>
<evidence type="ECO:0000313" key="3">
    <source>
        <dbReference type="Proteomes" id="UP000287651"/>
    </source>
</evidence>
<evidence type="ECO:0000256" key="1">
    <source>
        <dbReference type="SAM" id="MobiDB-lite"/>
    </source>
</evidence>
<sequence length="202" mass="22211">MAKHHGESSKMGQAGPLPQAATGGLQVQTRSQTVGAAHEERGSEQGEREVGYSPRAKEAQYGAPTGKRSHKERLTTVETNLDVLEASLEELYQGQGRILGVESSQEEVESRIGKVESLVDRLTEDTKDSVRHLHEVVTELTAKVTGHPSVVKEPVVFSLDSGRKLRALARSSDSSTTEEGSVHSVCHEGSDRKRRRRRHKQR</sequence>
<feature type="compositionally biased region" description="Basic and acidic residues" evidence="1">
    <location>
        <begin position="37"/>
        <end position="58"/>
    </location>
</feature>
<dbReference type="Proteomes" id="UP000287651">
    <property type="component" value="Unassembled WGS sequence"/>
</dbReference>
<protein>
    <submittedName>
        <fullName evidence="2">Uncharacterized protein</fullName>
    </submittedName>
</protein>
<feature type="region of interest" description="Disordered" evidence="1">
    <location>
        <begin position="1"/>
        <end position="73"/>
    </location>
</feature>
<comment type="caution">
    <text evidence="2">The sequence shown here is derived from an EMBL/GenBank/DDBJ whole genome shotgun (WGS) entry which is preliminary data.</text>
</comment>
<feature type="compositionally biased region" description="Basic residues" evidence="1">
    <location>
        <begin position="192"/>
        <end position="202"/>
    </location>
</feature>
<dbReference type="AlphaFoldDB" id="A0A427AQT3"/>
<name>A0A427AQT3_ENSVE</name>
<organism evidence="2 3">
    <name type="scientific">Ensete ventricosum</name>
    <name type="common">Abyssinian banana</name>
    <name type="synonym">Musa ensete</name>
    <dbReference type="NCBI Taxonomy" id="4639"/>
    <lineage>
        <taxon>Eukaryota</taxon>
        <taxon>Viridiplantae</taxon>
        <taxon>Streptophyta</taxon>
        <taxon>Embryophyta</taxon>
        <taxon>Tracheophyta</taxon>
        <taxon>Spermatophyta</taxon>
        <taxon>Magnoliopsida</taxon>
        <taxon>Liliopsida</taxon>
        <taxon>Zingiberales</taxon>
        <taxon>Musaceae</taxon>
        <taxon>Ensete</taxon>
    </lineage>
</organism>
<feature type="region of interest" description="Disordered" evidence="1">
    <location>
        <begin position="168"/>
        <end position="202"/>
    </location>
</feature>
<evidence type="ECO:0000313" key="2">
    <source>
        <dbReference type="EMBL" id="RRT78557.1"/>
    </source>
</evidence>
<feature type="compositionally biased region" description="Polar residues" evidence="1">
    <location>
        <begin position="25"/>
        <end position="34"/>
    </location>
</feature>
<reference evidence="2 3" key="1">
    <citation type="journal article" date="2014" name="Agronomy (Basel)">
        <title>A Draft Genome Sequence for Ensete ventricosum, the Drought-Tolerant Tree Against Hunger.</title>
        <authorList>
            <person name="Harrison J."/>
            <person name="Moore K.A."/>
            <person name="Paszkiewicz K."/>
            <person name="Jones T."/>
            <person name="Grant M."/>
            <person name="Ambacheew D."/>
            <person name="Muzemil S."/>
            <person name="Studholme D.J."/>
        </authorList>
    </citation>
    <scope>NUCLEOTIDE SEQUENCE [LARGE SCALE GENOMIC DNA]</scope>
</reference>